<proteinExistence type="predicted"/>
<reference evidence="1 2" key="1">
    <citation type="submission" date="2020-06" db="EMBL/GenBank/DDBJ databases">
        <title>Genome mining for natural products.</title>
        <authorList>
            <person name="Zhang B."/>
            <person name="Shi J."/>
            <person name="Ge H."/>
        </authorList>
    </citation>
    <scope>NUCLEOTIDE SEQUENCE [LARGE SCALE GENOMIC DNA]</scope>
    <source>
        <strain evidence="1 2">NA00687</strain>
    </source>
</reference>
<accession>A0A7H8NA29</accession>
<sequence length="110" mass="12136">MSVSAPLAGVNEGQAVRQLAANLLKYEGDRFNAQERAELQAFANGTNIGTKGKLDSLVKLLKKVKGFAKAVKGSYKSFKNWYKNLPWYVKAPLAAAGVGSHLWEIWNLFH</sequence>
<keyword evidence="2" id="KW-1185">Reference proteome</keyword>
<evidence type="ECO:0000313" key="1">
    <source>
        <dbReference type="EMBL" id="QKW51274.1"/>
    </source>
</evidence>
<dbReference type="RefSeq" id="WP_176162996.1">
    <property type="nucleotide sequence ID" value="NZ_CP054929.1"/>
</dbReference>
<name>A0A7H8NA29_9ACTN</name>
<dbReference type="EMBL" id="CP054929">
    <property type="protein sequence ID" value="QKW51274.1"/>
    <property type="molecule type" value="Genomic_DNA"/>
</dbReference>
<organism evidence="1 2">
    <name type="scientific">Streptomyces buecherae</name>
    <dbReference type="NCBI Taxonomy" id="2763006"/>
    <lineage>
        <taxon>Bacteria</taxon>
        <taxon>Bacillati</taxon>
        <taxon>Actinomycetota</taxon>
        <taxon>Actinomycetes</taxon>
        <taxon>Kitasatosporales</taxon>
        <taxon>Streptomycetaceae</taxon>
        <taxon>Streptomyces</taxon>
    </lineage>
</organism>
<gene>
    <name evidence="1" type="ORF">HUT08_18980</name>
</gene>
<dbReference type="Proteomes" id="UP000509303">
    <property type="component" value="Chromosome"/>
</dbReference>
<protein>
    <submittedName>
        <fullName evidence="1">Uncharacterized protein</fullName>
    </submittedName>
</protein>
<evidence type="ECO:0000313" key="2">
    <source>
        <dbReference type="Proteomes" id="UP000509303"/>
    </source>
</evidence>
<dbReference type="AlphaFoldDB" id="A0A7H8NA29"/>